<sequence length="70" mass="8052">YARDALGVFLGYFFGEFGGEVMIDNLALDNRGGRHLMAALGFRHDAERTDVYQMRLTKRMFTALHQKARK</sequence>
<feature type="non-terminal residue" evidence="1">
    <location>
        <position position="1"/>
    </location>
</feature>
<reference evidence="1" key="1">
    <citation type="journal article" date="2014" name="Front. Microbiol.">
        <title>High frequency of phylogenetically diverse reductive dehalogenase-homologous genes in deep subseafloor sedimentary metagenomes.</title>
        <authorList>
            <person name="Kawai M."/>
            <person name="Futagami T."/>
            <person name="Toyoda A."/>
            <person name="Takaki Y."/>
            <person name="Nishi S."/>
            <person name="Hori S."/>
            <person name="Arai W."/>
            <person name="Tsubouchi T."/>
            <person name="Morono Y."/>
            <person name="Uchiyama I."/>
            <person name="Ito T."/>
            <person name="Fujiyama A."/>
            <person name="Inagaki F."/>
            <person name="Takami H."/>
        </authorList>
    </citation>
    <scope>NUCLEOTIDE SEQUENCE</scope>
    <source>
        <strain evidence="1">Expedition CK06-06</strain>
    </source>
</reference>
<accession>X0XSX8</accession>
<organism evidence="1">
    <name type="scientific">marine sediment metagenome</name>
    <dbReference type="NCBI Taxonomy" id="412755"/>
    <lineage>
        <taxon>unclassified sequences</taxon>
        <taxon>metagenomes</taxon>
        <taxon>ecological metagenomes</taxon>
    </lineage>
</organism>
<comment type="caution">
    <text evidence="1">The sequence shown here is derived from an EMBL/GenBank/DDBJ whole genome shotgun (WGS) entry which is preliminary data.</text>
</comment>
<dbReference type="AlphaFoldDB" id="X0XSX8"/>
<dbReference type="EMBL" id="BARS01054179">
    <property type="protein sequence ID" value="GAG46360.1"/>
    <property type="molecule type" value="Genomic_DNA"/>
</dbReference>
<evidence type="ECO:0008006" key="2">
    <source>
        <dbReference type="Google" id="ProtNLM"/>
    </source>
</evidence>
<evidence type="ECO:0000313" key="1">
    <source>
        <dbReference type="EMBL" id="GAG46360.1"/>
    </source>
</evidence>
<protein>
    <recommendedName>
        <fullName evidence="2">N-acetyltransferase domain-containing protein</fullName>
    </recommendedName>
</protein>
<gene>
    <name evidence="1" type="ORF">S01H1_80260</name>
</gene>
<proteinExistence type="predicted"/>
<name>X0XSX8_9ZZZZ</name>
<dbReference type="Gene3D" id="3.40.630.30">
    <property type="match status" value="1"/>
</dbReference>